<dbReference type="EMBL" id="JACHXD010000006">
    <property type="protein sequence ID" value="MBB3119421.1"/>
    <property type="molecule type" value="Genomic_DNA"/>
</dbReference>
<keyword evidence="2" id="KW-1185">Reference proteome</keyword>
<dbReference type="RefSeq" id="WP_183441263.1">
    <property type="nucleotide sequence ID" value="NZ_JACHXD010000006.1"/>
</dbReference>
<organism evidence="1 2">
    <name type="scientific">Pseudoduganella violacea</name>
    <dbReference type="NCBI Taxonomy" id="1715466"/>
    <lineage>
        <taxon>Bacteria</taxon>
        <taxon>Pseudomonadati</taxon>
        <taxon>Pseudomonadota</taxon>
        <taxon>Betaproteobacteria</taxon>
        <taxon>Burkholderiales</taxon>
        <taxon>Oxalobacteraceae</taxon>
        <taxon>Telluria group</taxon>
        <taxon>Pseudoduganella</taxon>
    </lineage>
</organism>
<sequence>MLQQNEMRVRFNSLQFAIGQAAQACSAERNLPGELRSCIQKLDKQSDNMVGLMAGSDGERIQRILGDMEILGKRAKTVCSSGLPVSGQLKSAVNQLHGELCYFRECLN</sequence>
<evidence type="ECO:0000313" key="1">
    <source>
        <dbReference type="EMBL" id="MBB3119421.1"/>
    </source>
</evidence>
<dbReference type="AlphaFoldDB" id="A0A7W5FU93"/>
<accession>A0A7W5FU93</accession>
<protein>
    <submittedName>
        <fullName evidence="1">Uncharacterized protein</fullName>
    </submittedName>
</protein>
<comment type="caution">
    <text evidence="1">The sequence shown here is derived from an EMBL/GenBank/DDBJ whole genome shotgun (WGS) entry which is preliminary data.</text>
</comment>
<dbReference type="Proteomes" id="UP000541535">
    <property type="component" value="Unassembled WGS sequence"/>
</dbReference>
<gene>
    <name evidence="1" type="ORF">FHS03_002473</name>
</gene>
<reference evidence="1 2" key="1">
    <citation type="submission" date="2020-08" db="EMBL/GenBank/DDBJ databases">
        <title>Genomic Encyclopedia of Type Strains, Phase III (KMG-III): the genomes of soil and plant-associated and newly described type strains.</title>
        <authorList>
            <person name="Whitman W."/>
        </authorList>
    </citation>
    <scope>NUCLEOTIDE SEQUENCE [LARGE SCALE GENOMIC DNA]</scope>
    <source>
        <strain evidence="1 2">CECT 8897</strain>
    </source>
</reference>
<name>A0A7W5FU93_9BURK</name>
<proteinExistence type="predicted"/>
<evidence type="ECO:0000313" key="2">
    <source>
        <dbReference type="Proteomes" id="UP000541535"/>
    </source>
</evidence>